<dbReference type="InterPro" id="IPR036388">
    <property type="entry name" value="WH-like_DNA-bd_sf"/>
</dbReference>
<evidence type="ECO:0000256" key="3">
    <source>
        <dbReference type="ARBA" id="ARBA00023163"/>
    </source>
</evidence>
<sequence length="135" mass="15804">MFELDIRSRKPIYEQLMDNIKELIVTGILKPDEKLPSVRTLSQELTVNPNTIQKAYRELEREGYLYSASRKGYFVAPVDQVEQKDKLKELKETLQALLKEAIYFGLTKETLEEWFDEIKEGGETDDSRQRSNEDV</sequence>
<dbReference type="Gene3D" id="1.10.10.10">
    <property type="entry name" value="Winged helix-like DNA-binding domain superfamily/Winged helix DNA-binding domain"/>
    <property type="match status" value="1"/>
</dbReference>
<dbReference type="SUPFAM" id="SSF46785">
    <property type="entry name" value="Winged helix' DNA-binding domain"/>
    <property type="match status" value="1"/>
</dbReference>
<keyword evidence="3" id="KW-0804">Transcription</keyword>
<dbReference type="PANTHER" id="PTHR38445">
    <property type="entry name" value="HTH-TYPE TRANSCRIPTIONAL REPRESSOR YTRA"/>
    <property type="match status" value="1"/>
</dbReference>
<reference evidence="6" key="1">
    <citation type="journal article" date="2019" name="Int. J. Syst. Evol. Microbiol.">
        <title>The Global Catalogue of Microorganisms (GCM) 10K type strain sequencing project: providing services to taxonomists for standard genome sequencing and annotation.</title>
        <authorList>
            <consortium name="The Broad Institute Genomics Platform"/>
            <consortium name="The Broad Institute Genome Sequencing Center for Infectious Disease"/>
            <person name="Wu L."/>
            <person name="Ma J."/>
        </authorList>
    </citation>
    <scope>NUCLEOTIDE SEQUENCE [LARGE SCALE GENOMIC DNA]</scope>
    <source>
        <strain evidence="6">CGMCC 1.15790</strain>
    </source>
</reference>
<keyword evidence="1" id="KW-0805">Transcription regulation</keyword>
<gene>
    <name evidence="5" type="ORF">ACFPTR_12300</name>
</gene>
<dbReference type="Proteomes" id="UP001596143">
    <property type="component" value="Unassembled WGS sequence"/>
</dbReference>
<evidence type="ECO:0000313" key="6">
    <source>
        <dbReference type="Proteomes" id="UP001596143"/>
    </source>
</evidence>
<proteinExistence type="predicted"/>
<evidence type="ECO:0000256" key="2">
    <source>
        <dbReference type="ARBA" id="ARBA00023125"/>
    </source>
</evidence>
<comment type="caution">
    <text evidence="5">The sequence shown here is derived from an EMBL/GenBank/DDBJ whole genome shotgun (WGS) entry which is preliminary data.</text>
</comment>
<evidence type="ECO:0000313" key="5">
    <source>
        <dbReference type="EMBL" id="MFC5629632.1"/>
    </source>
</evidence>
<evidence type="ECO:0000259" key="4">
    <source>
        <dbReference type="PROSITE" id="PS50949"/>
    </source>
</evidence>
<protein>
    <submittedName>
        <fullName evidence="5">GntR family transcriptional regulator</fullName>
    </submittedName>
</protein>
<dbReference type="InterPro" id="IPR036390">
    <property type="entry name" value="WH_DNA-bd_sf"/>
</dbReference>
<dbReference type="EMBL" id="JBHSPF010000065">
    <property type="protein sequence ID" value="MFC5629632.1"/>
    <property type="molecule type" value="Genomic_DNA"/>
</dbReference>
<keyword evidence="2" id="KW-0238">DNA-binding</keyword>
<dbReference type="PROSITE" id="PS50949">
    <property type="entry name" value="HTH_GNTR"/>
    <property type="match status" value="1"/>
</dbReference>
<organism evidence="5 6">
    <name type="scientific">Aliibacillus thermotolerans</name>
    <dbReference type="NCBI Taxonomy" id="1834418"/>
    <lineage>
        <taxon>Bacteria</taxon>
        <taxon>Bacillati</taxon>
        <taxon>Bacillota</taxon>
        <taxon>Bacilli</taxon>
        <taxon>Bacillales</taxon>
        <taxon>Bacillaceae</taxon>
        <taxon>Aliibacillus</taxon>
    </lineage>
</organism>
<name>A0ABW0U815_9BACI</name>
<dbReference type="RefSeq" id="WP_270897607.1">
    <property type="nucleotide sequence ID" value="NZ_JBHSPF010000065.1"/>
</dbReference>
<evidence type="ECO:0000256" key="1">
    <source>
        <dbReference type="ARBA" id="ARBA00023015"/>
    </source>
</evidence>
<dbReference type="CDD" id="cd07377">
    <property type="entry name" value="WHTH_GntR"/>
    <property type="match status" value="1"/>
</dbReference>
<feature type="domain" description="HTH gntR-type" evidence="4">
    <location>
        <begin position="10"/>
        <end position="78"/>
    </location>
</feature>
<dbReference type="Pfam" id="PF00392">
    <property type="entry name" value="GntR"/>
    <property type="match status" value="1"/>
</dbReference>
<dbReference type="InterPro" id="IPR000524">
    <property type="entry name" value="Tscrpt_reg_HTH_GntR"/>
</dbReference>
<accession>A0ABW0U815</accession>
<dbReference type="SMART" id="SM00345">
    <property type="entry name" value="HTH_GNTR"/>
    <property type="match status" value="1"/>
</dbReference>
<dbReference type="PANTHER" id="PTHR38445:SF9">
    <property type="entry name" value="HTH-TYPE TRANSCRIPTIONAL REPRESSOR YTRA"/>
    <property type="match status" value="1"/>
</dbReference>
<keyword evidence="6" id="KW-1185">Reference proteome</keyword>